<evidence type="ECO:0000256" key="1">
    <source>
        <dbReference type="ARBA" id="ARBA00005613"/>
    </source>
</evidence>
<gene>
    <name evidence="6" type="ORF">PHATRDRAFT_8111</name>
</gene>
<feature type="domain" description="Yippee" evidence="5">
    <location>
        <begin position="8"/>
        <end position="99"/>
    </location>
</feature>
<reference evidence="7" key="2">
    <citation type="submission" date="2008-08" db="EMBL/GenBank/DDBJ databases">
        <authorList>
            <consortium name="Diatom Consortium"/>
            <person name="Grigoriev I."/>
            <person name="Grimwood J."/>
            <person name="Kuo A."/>
            <person name="Otillar R.P."/>
            <person name="Salamov A."/>
            <person name="Detter J.C."/>
            <person name="Lindquist E."/>
            <person name="Shapiro H."/>
            <person name="Lucas S."/>
            <person name="Glavina del Rio T."/>
            <person name="Pitluck S."/>
            <person name="Rokhsar D."/>
            <person name="Bowler C."/>
        </authorList>
    </citation>
    <scope>GENOME REANNOTATION</scope>
    <source>
        <strain evidence="7">CCAP 1055/1</strain>
    </source>
</reference>
<proteinExistence type="inferred from homology"/>
<keyword evidence="3" id="KW-0862">Zinc</keyword>
<dbReference type="RefSeq" id="XP_002181629.1">
    <property type="nucleotide sequence ID" value="XM_002181593.1"/>
</dbReference>
<dbReference type="PANTHER" id="PTHR13848">
    <property type="entry name" value="PROTEIN YIPPEE-LIKE CG15309-RELATED"/>
    <property type="match status" value="1"/>
</dbReference>
<name>B7G3J9_PHATC</name>
<dbReference type="GO" id="GO:0046872">
    <property type="term" value="F:metal ion binding"/>
    <property type="evidence" value="ECO:0007669"/>
    <property type="project" value="UniProtKB-KW"/>
</dbReference>
<evidence type="ECO:0000256" key="4">
    <source>
        <dbReference type="RuleBase" id="RU110713"/>
    </source>
</evidence>
<dbReference type="FunCoup" id="B7G3J9">
    <property type="interactions" value="13"/>
</dbReference>
<dbReference type="PROSITE" id="PS51792">
    <property type="entry name" value="YIPPEE"/>
    <property type="match status" value="1"/>
</dbReference>
<dbReference type="PaxDb" id="2850-Phatr8111"/>
<organism evidence="6 7">
    <name type="scientific">Phaeodactylum tricornutum (strain CCAP 1055/1)</name>
    <dbReference type="NCBI Taxonomy" id="556484"/>
    <lineage>
        <taxon>Eukaryota</taxon>
        <taxon>Sar</taxon>
        <taxon>Stramenopiles</taxon>
        <taxon>Ochrophyta</taxon>
        <taxon>Bacillariophyta</taxon>
        <taxon>Bacillariophyceae</taxon>
        <taxon>Bacillariophycidae</taxon>
        <taxon>Naviculales</taxon>
        <taxon>Phaeodactylaceae</taxon>
        <taxon>Phaeodactylum</taxon>
    </lineage>
</organism>
<dbReference type="Pfam" id="PF03226">
    <property type="entry name" value="Yippee-Mis18"/>
    <property type="match status" value="1"/>
</dbReference>
<evidence type="ECO:0000313" key="7">
    <source>
        <dbReference type="Proteomes" id="UP000000759"/>
    </source>
</evidence>
<dbReference type="HOGENOM" id="CLU_954613_0_0_1"/>
<dbReference type="InterPro" id="IPR004910">
    <property type="entry name" value="Yippee/Mis18/Cereblon"/>
</dbReference>
<dbReference type="OrthoDB" id="6407410at2759"/>
<keyword evidence="7" id="KW-1185">Reference proteome</keyword>
<protein>
    <recommendedName>
        <fullName evidence="4">Protein yippee-like</fullName>
    </recommendedName>
</protein>
<dbReference type="InParanoid" id="B7G3J9"/>
<accession>B7G3J9</accession>
<evidence type="ECO:0000256" key="3">
    <source>
        <dbReference type="ARBA" id="ARBA00022833"/>
    </source>
</evidence>
<evidence type="ECO:0000259" key="5">
    <source>
        <dbReference type="PROSITE" id="PS51792"/>
    </source>
</evidence>
<comment type="similarity">
    <text evidence="1 4">Belongs to the yippee family.</text>
</comment>
<dbReference type="eggNOG" id="KOG3399">
    <property type="taxonomic scope" value="Eukaryota"/>
</dbReference>
<keyword evidence="2" id="KW-0479">Metal-binding</keyword>
<dbReference type="GeneID" id="7202276"/>
<dbReference type="KEGG" id="pti:PHATRDRAFT_8111"/>
<dbReference type="InterPro" id="IPR034751">
    <property type="entry name" value="Yippee"/>
</dbReference>
<dbReference type="STRING" id="556484.B7G3J9"/>
<dbReference type="InterPro" id="IPR039058">
    <property type="entry name" value="Yippee_fam"/>
</dbReference>
<reference evidence="6 7" key="1">
    <citation type="journal article" date="2008" name="Nature">
        <title>The Phaeodactylum genome reveals the evolutionary history of diatom genomes.</title>
        <authorList>
            <person name="Bowler C."/>
            <person name="Allen A.E."/>
            <person name="Badger J.H."/>
            <person name="Grimwood J."/>
            <person name="Jabbari K."/>
            <person name="Kuo A."/>
            <person name="Maheswari U."/>
            <person name="Martens C."/>
            <person name="Maumus F."/>
            <person name="Otillar R.P."/>
            <person name="Rayko E."/>
            <person name="Salamov A."/>
            <person name="Vandepoele K."/>
            <person name="Beszteri B."/>
            <person name="Gruber A."/>
            <person name="Heijde M."/>
            <person name="Katinka M."/>
            <person name="Mock T."/>
            <person name="Valentin K."/>
            <person name="Verret F."/>
            <person name="Berges J.A."/>
            <person name="Brownlee C."/>
            <person name="Cadoret J.P."/>
            <person name="Chiovitti A."/>
            <person name="Choi C.J."/>
            <person name="Coesel S."/>
            <person name="De Martino A."/>
            <person name="Detter J.C."/>
            <person name="Durkin C."/>
            <person name="Falciatore A."/>
            <person name="Fournet J."/>
            <person name="Haruta M."/>
            <person name="Huysman M.J."/>
            <person name="Jenkins B.D."/>
            <person name="Jiroutova K."/>
            <person name="Jorgensen R.E."/>
            <person name="Joubert Y."/>
            <person name="Kaplan A."/>
            <person name="Kroger N."/>
            <person name="Kroth P.G."/>
            <person name="La Roche J."/>
            <person name="Lindquist E."/>
            <person name="Lommer M."/>
            <person name="Martin-Jezequel V."/>
            <person name="Lopez P.J."/>
            <person name="Lucas S."/>
            <person name="Mangogna M."/>
            <person name="McGinnis K."/>
            <person name="Medlin L.K."/>
            <person name="Montsant A."/>
            <person name="Oudot-Le Secq M.P."/>
            <person name="Napoli C."/>
            <person name="Obornik M."/>
            <person name="Parker M.S."/>
            <person name="Petit J.L."/>
            <person name="Porcel B.M."/>
            <person name="Poulsen N."/>
            <person name="Robison M."/>
            <person name="Rychlewski L."/>
            <person name="Rynearson T.A."/>
            <person name="Schmutz J."/>
            <person name="Shapiro H."/>
            <person name="Siaut M."/>
            <person name="Stanley M."/>
            <person name="Sussman M.R."/>
            <person name="Taylor A.R."/>
            <person name="Vardi A."/>
            <person name="von Dassow P."/>
            <person name="Vyverman W."/>
            <person name="Willis A."/>
            <person name="Wyrwicz L.S."/>
            <person name="Rokhsar D.S."/>
            <person name="Weissenbach J."/>
            <person name="Armbrust E.V."/>
            <person name="Green B.R."/>
            <person name="Van de Peer Y."/>
            <person name="Grigoriev I.V."/>
        </authorList>
    </citation>
    <scope>NUCLEOTIDE SEQUENCE [LARGE SCALE GENOMIC DNA]</scope>
    <source>
        <strain evidence="6 7">CCAP 1055/1</strain>
    </source>
</reference>
<evidence type="ECO:0000313" key="6">
    <source>
        <dbReference type="EMBL" id="EEC46843.1"/>
    </source>
</evidence>
<dbReference type="Proteomes" id="UP000000759">
    <property type="component" value="Chromosome 13"/>
</dbReference>
<feature type="non-terminal residue" evidence="6">
    <location>
        <position position="99"/>
    </location>
</feature>
<dbReference type="AlphaFoldDB" id="B7G3J9"/>
<dbReference type="EMBL" id="CM000615">
    <property type="protein sequence ID" value="EEC46843.1"/>
    <property type="molecule type" value="Genomic_DNA"/>
</dbReference>
<sequence length="99" mass="11541">MVYLDGPQVYACAQCRTHLTSHDDIISKSFHGRHGRAYLFDQCVNVRNGPSQERWLMTGMHQVCDIFCKRCDSMVGWTYLKAFEASQKYKEGKYIIEKI</sequence>
<evidence type="ECO:0000256" key="2">
    <source>
        <dbReference type="ARBA" id="ARBA00022723"/>
    </source>
</evidence>